<protein>
    <submittedName>
        <fullName evidence="1">Uncharacterized protein</fullName>
    </submittedName>
</protein>
<reference evidence="1" key="1">
    <citation type="journal article" date="2004" name="Environ. Microbiol.">
        <title>Characterization of Large-Insert DNA Libraries from Soil for Environmental Genomic Studies of Archaea.</title>
        <authorList>
            <person name="Treusch A.H."/>
            <person name="Kletzin A."/>
            <person name="Raddatz G."/>
            <person name="Ochsenreiter T."/>
            <person name="Quaiser A."/>
            <person name="Meurer G."/>
            <person name="Schuster S.C."/>
            <person name="Schleper C."/>
        </authorList>
    </citation>
    <scope>NUCLEOTIDE SEQUENCE</scope>
</reference>
<dbReference type="EMBL" id="AJ627421">
    <property type="protein sequence ID" value="CAF28709.1"/>
    <property type="molecule type" value="Genomic_DNA"/>
</dbReference>
<proteinExistence type="predicted"/>
<accession>Q702B5</accession>
<dbReference type="AlphaFoldDB" id="Q702B5"/>
<evidence type="ECO:0000313" key="1">
    <source>
        <dbReference type="EMBL" id="CAF28709.1"/>
    </source>
</evidence>
<sequence length="59" mass="6893">MRKDKKVGTNDLDSFKLSFFYPQVISSKNSFISKSFVHLFYQFGNSGSRSNIHVRFILQ</sequence>
<name>Q702B5_9CREN</name>
<organism evidence="1">
    <name type="scientific">uncultured crenarchaeote</name>
    <dbReference type="NCBI Taxonomy" id="29281"/>
    <lineage>
        <taxon>Archaea</taxon>
        <taxon>Thermoproteota</taxon>
        <taxon>environmental samples</taxon>
    </lineage>
</organism>